<dbReference type="Gene3D" id="3.30.430.20">
    <property type="entry name" value="Gnk2 domain, C-X8-C-X2-C motif"/>
    <property type="match status" value="1"/>
</dbReference>
<comment type="similarity">
    <text evidence="8">Belongs to the cysteine-rich repeat secretory protein family. Plasmodesmata-located proteins (PDLD) subfamily.</text>
</comment>
<keyword evidence="11" id="KW-1185">Reference proteome</keyword>
<evidence type="ECO:0000256" key="4">
    <source>
        <dbReference type="ARBA" id="ARBA00022737"/>
    </source>
</evidence>
<keyword evidence="6" id="KW-1015">Disulfide bond</keyword>
<feature type="domain" description="Gnk2-homologous" evidence="10">
    <location>
        <begin position="1"/>
        <end position="43"/>
    </location>
</feature>
<evidence type="ECO:0000259" key="10">
    <source>
        <dbReference type="PROSITE" id="PS51473"/>
    </source>
</evidence>
<evidence type="ECO:0000313" key="12">
    <source>
        <dbReference type="RefSeq" id="XP_022938315.1"/>
    </source>
</evidence>
<sequence>MSSTACQTCVTQLGILSNRLCAGARNARVQLRGCYMRYETDGEVEEEVKNWELVHKECGEIKGYAYDEGTGARNGALWAVEEGIVRSGNGFWEARNEGVRAVAQCERALFGCDCAECVGRAAEVAQDDCGGALSADVYLNGCYLSYATYAYPSGYKNNGSSGRVAALVLGGFASIGLALILLMFFKSCGKKDDY</sequence>
<dbReference type="InterPro" id="IPR051378">
    <property type="entry name" value="Cell2Cell_Antifungal"/>
</dbReference>
<accession>A0A6J1FJF1</accession>
<feature type="transmembrane region" description="Helical" evidence="9">
    <location>
        <begin position="164"/>
        <end position="185"/>
    </location>
</feature>
<reference evidence="12" key="1">
    <citation type="submission" date="2025-08" db="UniProtKB">
        <authorList>
            <consortium name="RefSeq"/>
        </authorList>
    </citation>
    <scope>IDENTIFICATION</scope>
    <source>
        <tissue evidence="12">Young leaves</tissue>
    </source>
</reference>
<evidence type="ECO:0000256" key="3">
    <source>
        <dbReference type="ARBA" id="ARBA00022729"/>
    </source>
</evidence>
<evidence type="ECO:0000313" key="11">
    <source>
        <dbReference type="Proteomes" id="UP000504609"/>
    </source>
</evidence>
<dbReference type="GO" id="GO:0005886">
    <property type="term" value="C:plasma membrane"/>
    <property type="evidence" value="ECO:0007669"/>
    <property type="project" value="UniProtKB-SubCell"/>
</dbReference>
<gene>
    <name evidence="12" type="primary">LOC111444451</name>
</gene>
<evidence type="ECO:0000256" key="9">
    <source>
        <dbReference type="SAM" id="Phobius"/>
    </source>
</evidence>
<keyword evidence="9" id="KW-0812">Transmembrane</keyword>
<evidence type="ECO:0000256" key="6">
    <source>
        <dbReference type="ARBA" id="ARBA00023157"/>
    </source>
</evidence>
<keyword evidence="3" id="KW-0732">Signal</keyword>
<proteinExistence type="inferred from homology"/>
<keyword evidence="9" id="KW-1133">Transmembrane helix</keyword>
<dbReference type="PANTHER" id="PTHR32080:SF6">
    <property type="entry name" value="PLASMODESMATA-LOCATED PROTEIN 4"/>
    <property type="match status" value="1"/>
</dbReference>
<keyword evidence="2" id="KW-0945">Host-virus interaction</keyword>
<keyword evidence="5" id="KW-0965">Cell junction</keyword>
<evidence type="ECO:0000256" key="5">
    <source>
        <dbReference type="ARBA" id="ARBA00022949"/>
    </source>
</evidence>
<dbReference type="GO" id="GO:0009506">
    <property type="term" value="C:plasmodesma"/>
    <property type="evidence" value="ECO:0007669"/>
    <property type="project" value="UniProtKB-SubCell"/>
</dbReference>
<comment type="subcellular location">
    <subcellularLocation>
        <location evidence="7">Cell junction</location>
        <location evidence="7">Plasmodesma</location>
    </subcellularLocation>
    <subcellularLocation>
        <location evidence="1">Cell membrane</location>
        <topology evidence="1">Single-pass type I membrane protein</topology>
    </subcellularLocation>
</comment>
<dbReference type="AlphaFoldDB" id="A0A6J1FJF1"/>
<dbReference type="InterPro" id="IPR038408">
    <property type="entry name" value="GNK2_sf"/>
</dbReference>
<keyword evidence="4" id="KW-0677">Repeat</keyword>
<name>A0A6J1FJF1_CUCMO</name>
<dbReference type="PANTHER" id="PTHR32080">
    <property type="entry name" value="ANTIFUNGAL PROTEIN GINKBILOBIN-2-LIKE"/>
    <property type="match status" value="1"/>
</dbReference>
<dbReference type="GeneID" id="111444451"/>
<evidence type="ECO:0000256" key="2">
    <source>
        <dbReference type="ARBA" id="ARBA00022581"/>
    </source>
</evidence>
<feature type="domain" description="Gnk2-homologous" evidence="10">
    <location>
        <begin position="51"/>
        <end position="151"/>
    </location>
</feature>
<dbReference type="Proteomes" id="UP000504609">
    <property type="component" value="Unplaced"/>
</dbReference>
<evidence type="ECO:0000256" key="7">
    <source>
        <dbReference type="ARBA" id="ARBA00024184"/>
    </source>
</evidence>
<dbReference type="PROSITE" id="PS51473">
    <property type="entry name" value="GNK2"/>
    <property type="match status" value="2"/>
</dbReference>
<evidence type="ECO:0000256" key="1">
    <source>
        <dbReference type="ARBA" id="ARBA00004251"/>
    </source>
</evidence>
<dbReference type="RefSeq" id="XP_022938315.1">
    <property type="nucleotide sequence ID" value="XM_023082547.1"/>
</dbReference>
<dbReference type="KEGG" id="cmos:111444451"/>
<keyword evidence="9" id="KW-0472">Membrane</keyword>
<dbReference type="GO" id="GO:0046739">
    <property type="term" value="P:transport of virus in multicellular host"/>
    <property type="evidence" value="ECO:0007669"/>
    <property type="project" value="TreeGrafter"/>
</dbReference>
<dbReference type="CDD" id="cd23509">
    <property type="entry name" value="Gnk2-like"/>
    <property type="match status" value="1"/>
</dbReference>
<organism evidence="11 12">
    <name type="scientific">Cucurbita moschata</name>
    <name type="common">Winter crookneck squash</name>
    <name type="synonym">Cucurbita pepo var. moschata</name>
    <dbReference type="NCBI Taxonomy" id="3662"/>
    <lineage>
        <taxon>Eukaryota</taxon>
        <taxon>Viridiplantae</taxon>
        <taxon>Streptophyta</taxon>
        <taxon>Embryophyta</taxon>
        <taxon>Tracheophyta</taxon>
        <taxon>Spermatophyta</taxon>
        <taxon>Magnoliopsida</taxon>
        <taxon>eudicotyledons</taxon>
        <taxon>Gunneridae</taxon>
        <taxon>Pentapetalae</taxon>
        <taxon>rosids</taxon>
        <taxon>fabids</taxon>
        <taxon>Cucurbitales</taxon>
        <taxon>Cucurbitaceae</taxon>
        <taxon>Cucurbiteae</taxon>
        <taxon>Cucurbita</taxon>
    </lineage>
</organism>
<dbReference type="GO" id="GO:0010497">
    <property type="term" value="P:plasmodesmata-mediated intercellular transport"/>
    <property type="evidence" value="ECO:0007669"/>
    <property type="project" value="TreeGrafter"/>
</dbReference>
<protein>
    <submittedName>
        <fullName evidence="12">Cysteine-rich repeat secretory protein 11-like</fullName>
    </submittedName>
</protein>
<evidence type="ECO:0000256" key="8">
    <source>
        <dbReference type="ARBA" id="ARBA00038393"/>
    </source>
</evidence>
<dbReference type="InterPro" id="IPR002902">
    <property type="entry name" value="GNK2"/>
</dbReference>
<dbReference type="Pfam" id="PF01657">
    <property type="entry name" value="Stress-antifung"/>
    <property type="match status" value="1"/>
</dbReference>